<evidence type="ECO:0000313" key="1">
    <source>
        <dbReference type="EMBL" id="GBM64491.1"/>
    </source>
</evidence>
<keyword evidence="2" id="KW-1185">Reference proteome</keyword>
<reference evidence="1 2" key="1">
    <citation type="journal article" date="2019" name="Sci. Rep.">
        <title>Orb-weaving spider Araneus ventricosus genome elucidates the spidroin gene catalogue.</title>
        <authorList>
            <person name="Kono N."/>
            <person name="Nakamura H."/>
            <person name="Ohtoshi R."/>
            <person name="Moran D.A.P."/>
            <person name="Shinohara A."/>
            <person name="Yoshida Y."/>
            <person name="Fujiwara M."/>
            <person name="Mori M."/>
            <person name="Tomita M."/>
            <person name="Arakawa K."/>
        </authorList>
    </citation>
    <scope>NUCLEOTIDE SEQUENCE [LARGE SCALE GENOMIC DNA]</scope>
</reference>
<organism evidence="1 2">
    <name type="scientific">Araneus ventricosus</name>
    <name type="common">Orbweaver spider</name>
    <name type="synonym">Epeira ventricosa</name>
    <dbReference type="NCBI Taxonomy" id="182803"/>
    <lineage>
        <taxon>Eukaryota</taxon>
        <taxon>Metazoa</taxon>
        <taxon>Ecdysozoa</taxon>
        <taxon>Arthropoda</taxon>
        <taxon>Chelicerata</taxon>
        <taxon>Arachnida</taxon>
        <taxon>Araneae</taxon>
        <taxon>Araneomorphae</taxon>
        <taxon>Entelegynae</taxon>
        <taxon>Araneoidea</taxon>
        <taxon>Araneidae</taxon>
        <taxon>Araneus</taxon>
    </lineage>
</organism>
<protein>
    <submittedName>
        <fullName evidence="1">Uncharacterized protein</fullName>
    </submittedName>
</protein>
<name>A0A4Y2HGM9_ARAVE</name>
<proteinExistence type="predicted"/>
<dbReference type="EMBL" id="BGPR01001931">
    <property type="protein sequence ID" value="GBM64491.1"/>
    <property type="molecule type" value="Genomic_DNA"/>
</dbReference>
<comment type="caution">
    <text evidence="1">The sequence shown here is derived from an EMBL/GenBank/DDBJ whole genome shotgun (WGS) entry which is preliminary data.</text>
</comment>
<evidence type="ECO:0000313" key="2">
    <source>
        <dbReference type="Proteomes" id="UP000499080"/>
    </source>
</evidence>
<dbReference type="Proteomes" id="UP000499080">
    <property type="component" value="Unassembled WGS sequence"/>
</dbReference>
<dbReference type="AlphaFoldDB" id="A0A4Y2HGM9"/>
<feature type="non-terminal residue" evidence="1">
    <location>
        <position position="1"/>
    </location>
</feature>
<accession>A0A4Y2HGM9</accession>
<sequence>SSEEQDESMMFNHIGYLADFAGYFCMQMFGKPCN</sequence>
<gene>
    <name evidence="1" type="ORF">AVEN_123688_1</name>
</gene>